<evidence type="ECO:0000256" key="11">
    <source>
        <dbReference type="ARBA" id="ARBA00023204"/>
    </source>
</evidence>
<dbReference type="InterPro" id="IPR014017">
    <property type="entry name" value="DNA_helicase_UvrD-like_C"/>
</dbReference>
<evidence type="ECO:0000256" key="7">
    <source>
        <dbReference type="ARBA" id="ARBA00022839"/>
    </source>
</evidence>
<dbReference type="InterPro" id="IPR014016">
    <property type="entry name" value="UvrD-like_ATP-bd"/>
</dbReference>
<comment type="domain">
    <text evidence="15">The C-terminal domain has nuclease activity and interacts with RecD. It interacts with RecA, facilitating its loading onto ssDNA.</text>
</comment>
<comment type="function">
    <text evidence="15">A helicase/nuclease that prepares dsDNA breaks (DSB) for recombinational DNA repair. Binds to DSBs and unwinds DNA via a highly rapid and processive ATP-dependent bidirectional helicase activity. Unwinds dsDNA until it encounters a Chi (crossover hotspot instigator) sequence from the 3' direction. Cuts ssDNA a few nucleotides 3' to the Chi site. The properties and activities of the enzyme are changed at Chi. The Chi-altered holoenzyme produces a long 3'-ssDNA overhang and facilitates RecA-binding to the ssDNA for homologous DNA recombination and repair. Holoenzyme degrades any linearized DNA that is unable to undergo homologous recombination. In the holoenzyme this subunit contributes ATPase, 3'-5' helicase, exonuclease activity and loads RecA onto ssDNA.</text>
</comment>
<feature type="binding site" evidence="15">
    <location>
        <position position="1090"/>
    </location>
    <ligand>
        <name>Mg(2+)</name>
        <dbReference type="ChEBI" id="CHEBI:18420"/>
    </ligand>
</feature>
<feature type="active site" description="For nuclease activity" evidence="15">
    <location>
        <position position="1103"/>
    </location>
</feature>
<feature type="binding site" evidence="15">
    <location>
        <position position="973"/>
    </location>
    <ligand>
        <name>Mg(2+)</name>
        <dbReference type="ChEBI" id="CHEBI:18420"/>
    </ligand>
</feature>
<evidence type="ECO:0000313" key="21">
    <source>
        <dbReference type="Proteomes" id="UP000251120"/>
    </source>
</evidence>
<dbReference type="Proteomes" id="UP000251120">
    <property type="component" value="Chromosome"/>
</dbReference>
<dbReference type="InterPro" id="IPR027417">
    <property type="entry name" value="P-loop_NTPase"/>
</dbReference>
<reference evidence="20 22" key="2">
    <citation type="submission" date="2019-08" db="EMBL/GenBank/DDBJ databases">
        <title>Complete genome sequences of Francisella adeliensis (FSC1325 and FSC1326).</title>
        <authorList>
            <person name="Ohrman C."/>
            <person name="Uneklint I."/>
            <person name="Vallesi A."/>
            <person name="Karlsson L."/>
            <person name="Sjodin A."/>
        </authorList>
    </citation>
    <scope>NUCLEOTIDE SEQUENCE [LARGE SCALE GENOMIC DNA]</scope>
    <source>
        <strain evidence="20 22">FSC1325</strain>
    </source>
</reference>
<dbReference type="GO" id="GO:0009338">
    <property type="term" value="C:exodeoxyribonuclease V complex"/>
    <property type="evidence" value="ECO:0007669"/>
    <property type="project" value="TreeGrafter"/>
</dbReference>
<dbReference type="EMBL" id="CP021781">
    <property type="protein sequence ID" value="AXA34330.1"/>
    <property type="molecule type" value="Genomic_DNA"/>
</dbReference>
<evidence type="ECO:0000256" key="2">
    <source>
        <dbReference type="ARBA" id="ARBA00022723"/>
    </source>
</evidence>
<dbReference type="SUPFAM" id="SSF52980">
    <property type="entry name" value="Restriction endonuclease-like"/>
    <property type="match status" value="1"/>
</dbReference>
<organism evidence="19 21">
    <name type="scientific">Francisella adeliensis</name>
    <dbReference type="NCBI Taxonomy" id="2007306"/>
    <lineage>
        <taxon>Bacteria</taxon>
        <taxon>Pseudomonadati</taxon>
        <taxon>Pseudomonadota</taxon>
        <taxon>Gammaproteobacteria</taxon>
        <taxon>Thiotrichales</taxon>
        <taxon>Francisellaceae</taxon>
        <taxon>Francisella</taxon>
    </lineage>
</organism>
<keyword evidence="1 15" id="KW-0540">Nuclease</keyword>
<keyword evidence="4 15" id="KW-0227">DNA damage</keyword>
<comment type="similarity">
    <text evidence="15">Belongs to the helicase family. UvrD subfamily.</text>
</comment>
<dbReference type="Proteomes" id="UP000681131">
    <property type="component" value="Chromosome"/>
</dbReference>
<evidence type="ECO:0000259" key="17">
    <source>
        <dbReference type="PROSITE" id="PS51198"/>
    </source>
</evidence>
<dbReference type="PANTHER" id="PTHR11070">
    <property type="entry name" value="UVRD / RECB / PCRA DNA HELICASE FAMILY MEMBER"/>
    <property type="match status" value="1"/>
</dbReference>
<dbReference type="InterPro" id="IPR011335">
    <property type="entry name" value="Restrct_endonuc-II-like"/>
</dbReference>
<evidence type="ECO:0000313" key="19">
    <source>
        <dbReference type="EMBL" id="AXA34330.1"/>
    </source>
</evidence>
<evidence type="ECO:0000313" key="20">
    <source>
        <dbReference type="EMBL" id="QIW12577.1"/>
    </source>
</evidence>
<evidence type="ECO:0000256" key="14">
    <source>
        <dbReference type="ARBA" id="ARBA00048988"/>
    </source>
</evidence>
<comment type="catalytic activity">
    <reaction evidence="15">
        <text>Exonucleolytic cleavage (in the presence of ATP) in either 5'- to 3'- or 3'- to 5'-direction to yield 5'-phosphooligonucleotides.</text>
        <dbReference type="EC" id="3.1.11.5"/>
    </reaction>
</comment>
<dbReference type="GO" id="GO:0005524">
    <property type="term" value="F:ATP binding"/>
    <property type="evidence" value="ECO:0007669"/>
    <property type="project" value="UniProtKB-UniRule"/>
</dbReference>
<dbReference type="Gene3D" id="3.90.320.10">
    <property type="match status" value="1"/>
</dbReference>
<dbReference type="InterPro" id="IPR000212">
    <property type="entry name" value="DNA_helicase_UvrD/REP"/>
</dbReference>
<comment type="cofactor">
    <cofactor evidence="15">
        <name>Mg(2+)</name>
        <dbReference type="ChEBI" id="CHEBI:18420"/>
    </cofactor>
    <text evidence="15">Binds 1 Mg(2+) ion per subunit.</text>
</comment>
<dbReference type="OrthoDB" id="9810135at2"/>
<proteinExistence type="inferred from homology"/>
<dbReference type="GO" id="GO:0000724">
    <property type="term" value="P:double-strand break repair via homologous recombination"/>
    <property type="evidence" value="ECO:0007669"/>
    <property type="project" value="UniProtKB-UniRule"/>
</dbReference>
<feature type="domain" description="UvrD-like helicase C-terminal" evidence="18">
    <location>
        <begin position="511"/>
        <end position="765"/>
    </location>
</feature>
<dbReference type="EMBL" id="CP043424">
    <property type="protein sequence ID" value="QIW12577.1"/>
    <property type="molecule type" value="Genomic_DNA"/>
</dbReference>
<comment type="catalytic activity">
    <reaction evidence="13 15">
        <text>Couples ATP hydrolysis with the unwinding of duplex DNA by translocating in the 3'-5' direction.</text>
        <dbReference type="EC" id="5.6.2.4"/>
    </reaction>
</comment>
<feature type="binding site" evidence="15">
    <location>
        <position position="1103"/>
    </location>
    <ligand>
        <name>Mg(2+)</name>
        <dbReference type="ChEBI" id="CHEBI:18420"/>
    </ligand>
</feature>
<keyword evidence="22" id="KW-1185">Reference proteome</keyword>
<dbReference type="Pfam" id="PF00580">
    <property type="entry name" value="UvrD-helicase"/>
    <property type="match status" value="2"/>
</dbReference>
<sequence>MKNLDPKTIPLQGRHIIEASAGTGKTYNITELYIRLLLEKELSPENILVMTFTKDATQEIISRVEEKIREELKYFDGTISAKDTNLIDDLDKNIRTEEQELKYKTLKKALLEIDEAAIFTIHGFCKRVLSQQAFTSGLEMDVSMEVDTDDILLEVVEDYFRKYINTDKEKFKLLQSQKWHTPERFLGKKGFKDVVKSNYDIEVPKYFSLEDFKIQKLEQLNLFEKKPSVIDEFLAKAKKAKEPEGARVEEYQKVLEWLKNDELTFPQDISIVTNGGKIRGDEIKPLFMGIKNLKDLSVQIYQNKIYKIVTDICQEIRANFIEAKAKKSVLDFDDLVVKLRDAVYKSPELVEILQKEYPVALIDEFQDTDVIQYEILDKLYPLAKTIGNDTSIDNQNPNTISHSRAGGNLNSMNEYSKNTSLNGHDKSTNEPLLLMIGDPKQAIYGFRGGDIFTYLKAKKSAEYSWSMDTNWRSTAGIVSSYNRLFYTKNYTPDDFETIEDNNVFSDGISYQLIKSTKNAKVNKELIEFDDDFKAMNYFVYDEEKVSADNGRKVLSQWTANEIVRLLNTNKVKESDIAILVQNNKQANATKKALQEIGLSSVYLSQRDSIYQSVEAEEVLKVLTGINELENDSMLKQAHSTSLFGGTAEKFSQFLDEENPAIWDRAKDEAFKLRNTWKKEGIMSMLLEILHNQYAPRVEQNARALTNILHIAELLKVAENRYKQSFQLIKWYKDKLHNKSSNEENTLRLESDSNLIKIVTIHGSKGLEYPVVFVPFITAVNPKAFNAKDINKYYNQKSQETVHYIGKDDLVKKQVDNEIIEESQRLLYVAITRASQRCYIGVANFDKCDKSSLAQFVGFNPKDEWQTLLENITQNQESHSRVINFDEVKKTKLQITNHIGKDKLEAKDFNTKIENSWGMLSFSSMVRDNKPYEYTQDDKSSDEVVDEAVNTTNKKELEYRFTANKGSDIGNLLHGVLEESDFFEGVTIEKVNEFIGKNLGAVSDKAEAQDIKLWLDECLDAPICSLYGGQSFCLKDLAPSQVLKEPEFYFPIDNQNLWKNKLAGVLSNYRGEQTELPNNAKLHGMLHGFIDLIFTHNDRFFVADYKSNYLGDKLEDYTQEKMSAKNQSSFYDLQYLIYCVALHRYLSINKKDYDFDKDFGGVYYFYLRGMKSGAGVYSKKLNKKRVLELDSLFRGGK</sequence>
<evidence type="ECO:0000256" key="1">
    <source>
        <dbReference type="ARBA" id="ARBA00022722"/>
    </source>
</evidence>
<dbReference type="GO" id="GO:0000287">
    <property type="term" value="F:magnesium ion binding"/>
    <property type="evidence" value="ECO:0007669"/>
    <property type="project" value="UniProtKB-UniRule"/>
</dbReference>
<keyword evidence="9 15" id="KW-0460">Magnesium</keyword>
<evidence type="ECO:0000256" key="9">
    <source>
        <dbReference type="ARBA" id="ARBA00022842"/>
    </source>
</evidence>
<dbReference type="Gene3D" id="1.10.3170.10">
    <property type="entry name" value="Recbcd, chain B, domain 2"/>
    <property type="match status" value="1"/>
</dbReference>
<evidence type="ECO:0000256" key="15">
    <source>
        <dbReference type="HAMAP-Rule" id="MF_01485"/>
    </source>
</evidence>
<dbReference type="Pfam" id="PF13361">
    <property type="entry name" value="UvrD_C"/>
    <property type="match status" value="1"/>
</dbReference>
<dbReference type="InterPro" id="IPR004586">
    <property type="entry name" value="RecB"/>
</dbReference>
<dbReference type="GO" id="GO:0008854">
    <property type="term" value="F:exodeoxyribonuclease V activity"/>
    <property type="evidence" value="ECO:0007669"/>
    <property type="project" value="UniProtKB-EC"/>
</dbReference>
<dbReference type="CDD" id="cd22352">
    <property type="entry name" value="RecB_C-like"/>
    <property type="match status" value="1"/>
</dbReference>
<name>A0A2Z4XZW5_9GAMM</name>
<dbReference type="SUPFAM" id="SSF52540">
    <property type="entry name" value="P-loop containing nucleoside triphosphate hydrolases"/>
    <property type="match status" value="1"/>
</dbReference>
<keyword evidence="8 15" id="KW-0067">ATP-binding</keyword>
<evidence type="ECO:0000256" key="3">
    <source>
        <dbReference type="ARBA" id="ARBA00022741"/>
    </source>
</evidence>
<dbReference type="PROSITE" id="PS51198">
    <property type="entry name" value="UVRD_HELICASE_ATP_BIND"/>
    <property type="match status" value="1"/>
</dbReference>
<feature type="region of interest" description="Nuclease activity, interacts with RecD and RecA" evidence="15">
    <location>
        <begin position="915"/>
        <end position="1196"/>
    </location>
</feature>
<evidence type="ECO:0000256" key="12">
    <source>
        <dbReference type="ARBA" id="ARBA00023235"/>
    </source>
</evidence>
<evidence type="ECO:0000256" key="6">
    <source>
        <dbReference type="ARBA" id="ARBA00022806"/>
    </source>
</evidence>
<comment type="domain">
    <text evidence="15">The N-terminal DNA-binding domain is a ssDNA-dependent ATPase and has ATP-dependent 3'-5' helicase function. This domain interacts with RecC.</text>
</comment>
<dbReference type="EC" id="5.6.2.4" evidence="15"/>
<evidence type="ECO:0000256" key="4">
    <source>
        <dbReference type="ARBA" id="ARBA00022763"/>
    </source>
</evidence>
<dbReference type="AlphaFoldDB" id="A0A2Z4XZW5"/>
<evidence type="ECO:0000256" key="10">
    <source>
        <dbReference type="ARBA" id="ARBA00023125"/>
    </source>
</evidence>
<evidence type="ECO:0000256" key="16">
    <source>
        <dbReference type="PROSITE-ProRule" id="PRU00560"/>
    </source>
</evidence>
<keyword evidence="12 15" id="KW-0413">Isomerase</keyword>
<dbReference type="Pfam" id="PF12705">
    <property type="entry name" value="PDDEXK_1"/>
    <property type="match status" value="1"/>
</dbReference>
<dbReference type="PANTHER" id="PTHR11070:SF23">
    <property type="entry name" value="RECBCD ENZYME SUBUNIT RECB"/>
    <property type="match status" value="1"/>
</dbReference>
<dbReference type="GO" id="GO:0005829">
    <property type="term" value="C:cytosol"/>
    <property type="evidence" value="ECO:0007669"/>
    <property type="project" value="TreeGrafter"/>
</dbReference>
<dbReference type="HAMAP" id="MF_01485">
    <property type="entry name" value="RecB"/>
    <property type="match status" value="1"/>
</dbReference>
<dbReference type="Gene3D" id="1.10.486.10">
    <property type="entry name" value="PCRA, domain 4"/>
    <property type="match status" value="1"/>
</dbReference>
<feature type="region of interest" description="DNA-binding and helicase activity, interacts with RecC" evidence="15">
    <location>
        <begin position="1"/>
        <end position="869"/>
    </location>
</feature>
<evidence type="ECO:0000256" key="8">
    <source>
        <dbReference type="ARBA" id="ARBA00022840"/>
    </source>
</evidence>
<dbReference type="Gene3D" id="3.40.50.300">
    <property type="entry name" value="P-loop containing nucleotide triphosphate hydrolases"/>
    <property type="match status" value="2"/>
</dbReference>
<keyword evidence="5 15" id="KW-0378">Hydrolase</keyword>
<keyword evidence="7 15" id="KW-0269">Exonuclease</keyword>
<dbReference type="GO" id="GO:0003677">
    <property type="term" value="F:DNA binding"/>
    <property type="evidence" value="ECO:0007669"/>
    <property type="project" value="UniProtKB-UniRule"/>
</dbReference>
<evidence type="ECO:0000256" key="13">
    <source>
        <dbReference type="ARBA" id="ARBA00034617"/>
    </source>
</evidence>
<dbReference type="EC" id="3.1.11.5" evidence="15"/>
<evidence type="ECO:0000256" key="5">
    <source>
        <dbReference type="ARBA" id="ARBA00022801"/>
    </source>
</evidence>
<keyword evidence="11 15" id="KW-0234">DNA repair</keyword>
<gene>
    <name evidence="15" type="primary">recB</name>
    <name evidence="19" type="ORF">CDH04_07920</name>
    <name evidence="20" type="ORF">FZC43_07925</name>
</gene>
<comment type="miscellaneous">
    <text evidence="15">In the RecBCD complex, RecB has a slow 3'-5' helicase, an exonuclease activity and loads RecA onto ssDNA, RecD has a fast 5'-3' helicase activity, while RecC stimulates the ATPase and processivity of the RecB helicase and contributes to recognition of the Chi site.</text>
</comment>
<comment type="catalytic activity">
    <reaction evidence="14 15">
        <text>ATP + H2O = ADP + phosphate + H(+)</text>
        <dbReference type="Rhea" id="RHEA:13065"/>
        <dbReference type="ChEBI" id="CHEBI:15377"/>
        <dbReference type="ChEBI" id="CHEBI:15378"/>
        <dbReference type="ChEBI" id="CHEBI:30616"/>
        <dbReference type="ChEBI" id="CHEBI:43474"/>
        <dbReference type="ChEBI" id="CHEBI:456216"/>
        <dbReference type="EC" id="5.6.2.4"/>
    </reaction>
</comment>
<feature type="binding site" evidence="16">
    <location>
        <begin position="19"/>
        <end position="26"/>
    </location>
    <ligand>
        <name>ATP</name>
        <dbReference type="ChEBI" id="CHEBI:30616"/>
    </ligand>
</feature>
<keyword evidence="6 15" id="KW-0347">Helicase</keyword>
<keyword evidence="2 15" id="KW-0479">Metal-binding</keyword>
<dbReference type="RefSeq" id="WP_112870509.1">
    <property type="nucleotide sequence ID" value="NZ_CP021781.1"/>
</dbReference>
<dbReference type="GO" id="GO:0043138">
    <property type="term" value="F:3'-5' DNA helicase activity"/>
    <property type="evidence" value="ECO:0007669"/>
    <property type="project" value="UniProtKB-UniRule"/>
</dbReference>
<dbReference type="PROSITE" id="PS51217">
    <property type="entry name" value="UVRD_HELICASE_CTER"/>
    <property type="match status" value="1"/>
</dbReference>
<evidence type="ECO:0000313" key="22">
    <source>
        <dbReference type="Proteomes" id="UP000681131"/>
    </source>
</evidence>
<dbReference type="InterPro" id="IPR038726">
    <property type="entry name" value="PDDEXK_AddAB-type"/>
</dbReference>
<reference evidence="19 21" key="1">
    <citation type="submission" date="2017-06" db="EMBL/GenBank/DDBJ databases">
        <title>Complete genome of Francisella adeliensis.</title>
        <authorList>
            <person name="Vallesi A."/>
            <person name="Sjodin A."/>
        </authorList>
    </citation>
    <scope>NUCLEOTIDE SEQUENCE [LARGE SCALE GENOMIC DNA]</scope>
    <source>
        <strain evidence="19 21">FDC440</strain>
    </source>
</reference>
<accession>A0A2Z4XZW5</accession>
<dbReference type="InterPro" id="IPR011604">
    <property type="entry name" value="PDDEXK-like_dom_sf"/>
</dbReference>
<comment type="subunit">
    <text evidence="15">Heterotrimer of RecB, RecC and RecD. All subunits contribute to DNA-binding. Interacts with RecA.</text>
</comment>
<keyword evidence="3 15" id="KW-0547">Nucleotide-binding</keyword>
<feature type="domain" description="UvrD-like helicase ATP-binding" evidence="17">
    <location>
        <begin position="1"/>
        <end position="474"/>
    </location>
</feature>
<dbReference type="KEGG" id="fad:CDH04_07920"/>
<protein>
    <recommendedName>
        <fullName evidence="15">RecBCD enzyme subunit RecB</fullName>
        <ecNumber evidence="15">3.1.11.5</ecNumber>
        <ecNumber evidence="15">5.6.2.4</ecNumber>
    </recommendedName>
    <alternativeName>
        <fullName evidence="15">DNA 3'-5' helicase subunit RecB</fullName>
    </alternativeName>
    <alternativeName>
        <fullName evidence="15">Exonuclease V subunit RecB</fullName>
        <shortName evidence="15">ExoV subunit RecB</shortName>
    </alternativeName>
    <alternativeName>
        <fullName evidence="15">Helicase/nuclease RecBCD subunit RecB</fullName>
    </alternativeName>
</protein>
<evidence type="ECO:0000259" key="18">
    <source>
        <dbReference type="PROSITE" id="PS51217"/>
    </source>
</evidence>
<keyword evidence="10 15" id="KW-0238">DNA-binding</keyword>